<name>A0A9N9HD31_9GLOM</name>
<keyword evidence="1" id="KW-0539">Nucleus</keyword>
<dbReference type="OrthoDB" id="6247875at2759"/>
<keyword evidence="4" id="KW-1185">Reference proteome</keyword>
<dbReference type="InterPro" id="IPR009071">
    <property type="entry name" value="HMG_box_dom"/>
</dbReference>
<dbReference type="Proteomes" id="UP000789739">
    <property type="component" value="Unassembled WGS sequence"/>
</dbReference>
<evidence type="ECO:0000256" key="1">
    <source>
        <dbReference type="PROSITE-ProRule" id="PRU00267"/>
    </source>
</evidence>
<feature type="DNA-binding region" description="HMG box" evidence="1">
    <location>
        <begin position="36"/>
        <end position="106"/>
    </location>
</feature>
<organism evidence="3 4">
    <name type="scientific">Paraglomus brasilianum</name>
    <dbReference type="NCBI Taxonomy" id="144538"/>
    <lineage>
        <taxon>Eukaryota</taxon>
        <taxon>Fungi</taxon>
        <taxon>Fungi incertae sedis</taxon>
        <taxon>Mucoromycota</taxon>
        <taxon>Glomeromycotina</taxon>
        <taxon>Glomeromycetes</taxon>
        <taxon>Paraglomerales</taxon>
        <taxon>Paraglomeraceae</taxon>
        <taxon>Paraglomus</taxon>
    </lineage>
</organism>
<accession>A0A9N9HD31</accession>
<feature type="non-terminal residue" evidence="3">
    <location>
        <position position="142"/>
    </location>
</feature>
<dbReference type="Pfam" id="PF00505">
    <property type="entry name" value="HMG_box"/>
    <property type="match status" value="1"/>
</dbReference>
<evidence type="ECO:0000259" key="2">
    <source>
        <dbReference type="PROSITE" id="PS50118"/>
    </source>
</evidence>
<proteinExistence type="predicted"/>
<gene>
    <name evidence="3" type="ORF">PBRASI_LOCUS11669</name>
</gene>
<protein>
    <submittedName>
        <fullName evidence="3">1235_t:CDS:1</fullName>
    </submittedName>
</protein>
<dbReference type="GO" id="GO:0005634">
    <property type="term" value="C:nucleus"/>
    <property type="evidence" value="ECO:0007669"/>
    <property type="project" value="UniProtKB-UniRule"/>
</dbReference>
<reference evidence="3" key="1">
    <citation type="submission" date="2021-06" db="EMBL/GenBank/DDBJ databases">
        <authorList>
            <person name="Kallberg Y."/>
            <person name="Tangrot J."/>
            <person name="Rosling A."/>
        </authorList>
    </citation>
    <scope>NUCLEOTIDE SEQUENCE</scope>
    <source>
        <strain evidence="3">BR232B</strain>
    </source>
</reference>
<keyword evidence="1" id="KW-0238">DNA-binding</keyword>
<comment type="caution">
    <text evidence="3">The sequence shown here is derived from an EMBL/GenBank/DDBJ whole genome shotgun (WGS) entry which is preliminary data.</text>
</comment>
<dbReference type="AlphaFoldDB" id="A0A9N9HD31"/>
<feature type="non-terminal residue" evidence="3">
    <location>
        <position position="1"/>
    </location>
</feature>
<feature type="domain" description="HMG box" evidence="2">
    <location>
        <begin position="36"/>
        <end position="106"/>
    </location>
</feature>
<evidence type="ECO:0000313" key="3">
    <source>
        <dbReference type="EMBL" id="CAG8678373.1"/>
    </source>
</evidence>
<dbReference type="SUPFAM" id="SSF47095">
    <property type="entry name" value="HMG-box"/>
    <property type="match status" value="1"/>
</dbReference>
<dbReference type="Gene3D" id="1.10.30.10">
    <property type="entry name" value="High mobility group box domain"/>
    <property type="match status" value="1"/>
</dbReference>
<evidence type="ECO:0000313" key="4">
    <source>
        <dbReference type="Proteomes" id="UP000789739"/>
    </source>
</evidence>
<dbReference type="PROSITE" id="PS50118">
    <property type="entry name" value="HMG_BOX_2"/>
    <property type="match status" value="1"/>
</dbReference>
<dbReference type="EMBL" id="CAJVPI010006368">
    <property type="protein sequence ID" value="CAG8678373.1"/>
    <property type="molecule type" value="Genomic_DNA"/>
</dbReference>
<dbReference type="InterPro" id="IPR036910">
    <property type="entry name" value="HMG_box_dom_sf"/>
</dbReference>
<dbReference type="SMART" id="SM00398">
    <property type="entry name" value="HMG"/>
    <property type="match status" value="1"/>
</dbReference>
<sequence>TLTSDERNLLNNPPYALNIPLRSLTNPKRRNRNLKPPRPSNPWILFRTNFANMLRSLYPENSYSIQDVSRMASEDWQNQPIIVKHYFNTLAKFALQRHKETYSGYVYRPRPKQLKKKNWSFREVKFIERKISNNKQEGAGEQ</sequence>
<dbReference type="GO" id="GO:0003677">
    <property type="term" value="F:DNA binding"/>
    <property type="evidence" value="ECO:0007669"/>
    <property type="project" value="UniProtKB-UniRule"/>
</dbReference>